<dbReference type="GO" id="GO:0003735">
    <property type="term" value="F:structural constituent of ribosome"/>
    <property type="evidence" value="ECO:0007669"/>
    <property type="project" value="UniProtKB-UniRule"/>
</dbReference>
<comment type="function">
    <text evidence="7 9">One of the primary rRNA binding proteins, it binds directly near the 3'-end of the 23S rRNA, where it nucleates assembly of the 50S subunit.</text>
</comment>
<evidence type="ECO:0000256" key="9">
    <source>
        <dbReference type="RuleBase" id="RU003906"/>
    </source>
</evidence>
<dbReference type="GO" id="GO:0006412">
    <property type="term" value="P:translation"/>
    <property type="evidence" value="ECO:0007669"/>
    <property type="project" value="UniProtKB-UniRule"/>
</dbReference>
<dbReference type="GO" id="GO:0022625">
    <property type="term" value="C:cytosolic large ribosomal subunit"/>
    <property type="evidence" value="ECO:0007669"/>
    <property type="project" value="TreeGrafter"/>
</dbReference>
<name>E1QKT2_DESB2</name>
<dbReference type="EMBL" id="CP002085">
    <property type="protein sequence ID" value="ADK86291.1"/>
    <property type="molecule type" value="Genomic_DNA"/>
</dbReference>
<dbReference type="HOGENOM" id="CLU_044142_4_1_7"/>
<evidence type="ECO:0000256" key="5">
    <source>
        <dbReference type="ARBA" id="ARBA00023274"/>
    </source>
</evidence>
<accession>E1QKT2</accession>
<dbReference type="SUPFAM" id="SSF50447">
    <property type="entry name" value="Translation proteins"/>
    <property type="match status" value="1"/>
</dbReference>
<dbReference type="HAMAP" id="MF_01325_B">
    <property type="entry name" value="Ribosomal_uL3_B"/>
    <property type="match status" value="1"/>
</dbReference>
<dbReference type="InterPro" id="IPR000597">
    <property type="entry name" value="Ribosomal_uL3"/>
</dbReference>
<dbReference type="STRING" id="644282.Deba_2938"/>
<dbReference type="PANTHER" id="PTHR11229:SF16">
    <property type="entry name" value="LARGE RIBOSOMAL SUBUNIT PROTEIN UL3C"/>
    <property type="match status" value="1"/>
</dbReference>
<evidence type="ECO:0000256" key="8">
    <source>
        <dbReference type="RuleBase" id="RU003905"/>
    </source>
</evidence>
<dbReference type="Pfam" id="PF00297">
    <property type="entry name" value="Ribosomal_L3"/>
    <property type="match status" value="1"/>
</dbReference>
<dbReference type="InterPro" id="IPR009000">
    <property type="entry name" value="Transl_B-barrel_sf"/>
</dbReference>
<dbReference type="Gene3D" id="3.30.160.810">
    <property type="match status" value="1"/>
</dbReference>
<evidence type="ECO:0000256" key="1">
    <source>
        <dbReference type="ARBA" id="ARBA00006540"/>
    </source>
</evidence>
<comment type="subunit">
    <text evidence="7 9">Part of the 50S ribosomal subunit. Forms a cluster with proteins L14 and L19.</text>
</comment>
<sequence>MLKGLIGKKVGMTRLFLEEGRAVAVTVLEVGPCHVVQIKTEDNDQYNALQLGFGAKKAKNVNKPTAGHFKKAGVEATSTLREFRVEDVADFEVGQTITADMFKMGDSVNVTGRSKGRGFSGVVKRHNFGGGRDTHGCTTHDAPGSIGQSADPSRVFKGVRLPGHYGAERKQVRNLKIVDVRPEQNLVVVRGAVPGPNGGIVLVEKAG</sequence>
<dbReference type="eggNOG" id="COG0087">
    <property type="taxonomic scope" value="Bacteria"/>
</dbReference>
<dbReference type="PANTHER" id="PTHR11229">
    <property type="entry name" value="50S RIBOSOMAL PROTEIN L3"/>
    <property type="match status" value="1"/>
</dbReference>
<gene>
    <name evidence="7" type="primary">rplC</name>
    <name evidence="10" type="ordered locus">Deba_2938</name>
</gene>
<dbReference type="NCBIfam" id="TIGR03625">
    <property type="entry name" value="L3_bact"/>
    <property type="match status" value="1"/>
</dbReference>
<keyword evidence="5 7" id="KW-0687">Ribonucleoprotein</keyword>
<dbReference type="InterPro" id="IPR019927">
    <property type="entry name" value="Ribosomal_uL3_bac/org-type"/>
</dbReference>
<protein>
    <recommendedName>
        <fullName evidence="6 7">Large ribosomal subunit protein uL3</fullName>
    </recommendedName>
</protein>
<keyword evidence="3 7" id="KW-0694">RNA-binding</keyword>
<reference evidence="10 11" key="1">
    <citation type="journal article" date="2010" name="Stand. Genomic Sci.">
        <title>Complete genome sequence of Desulfarculus baarsii type strain (2st14).</title>
        <authorList>
            <person name="Sun H."/>
            <person name="Spring S."/>
            <person name="Lapidus A."/>
            <person name="Davenport K."/>
            <person name="Del Rio T.G."/>
            <person name="Tice H."/>
            <person name="Nolan M."/>
            <person name="Copeland A."/>
            <person name="Cheng J.F."/>
            <person name="Lucas S."/>
            <person name="Tapia R."/>
            <person name="Goodwin L."/>
            <person name="Pitluck S."/>
            <person name="Ivanova N."/>
            <person name="Pagani I."/>
            <person name="Mavromatis K."/>
            <person name="Ovchinnikova G."/>
            <person name="Pati A."/>
            <person name="Chen A."/>
            <person name="Palaniappan K."/>
            <person name="Hauser L."/>
            <person name="Chang Y.J."/>
            <person name="Jeffries C.D."/>
            <person name="Detter J.C."/>
            <person name="Han C."/>
            <person name="Rohde M."/>
            <person name="Brambilla E."/>
            <person name="Goker M."/>
            <person name="Woyke T."/>
            <person name="Bristow J."/>
            <person name="Eisen J.A."/>
            <person name="Markowitz V."/>
            <person name="Hugenholtz P."/>
            <person name="Kyrpides N.C."/>
            <person name="Klenk H.P."/>
            <person name="Land M."/>
        </authorList>
    </citation>
    <scope>NUCLEOTIDE SEQUENCE [LARGE SCALE GENOMIC DNA]</scope>
    <source>
        <strain evidence="11">ATCC 33931 / DSM 2075 / LMG 7858 / VKM B-1802 / 2st14</strain>
    </source>
</reference>
<comment type="similarity">
    <text evidence="1 7 8">Belongs to the universal ribosomal protein uL3 family.</text>
</comment>
<dbReference type="Gene3D" id="2.40.30.10">
    <property type="entry name" value="Translation factors"/>
    <property type="match status" value="1"/>
</dbReference>
<evidence type="ECO:0000313" key="11">
    <source>
        <dbReference type="Proteomes" id="UP000009047"/>
    </source>
</evidence>
<evidence type="ECO:0000256" key="4">
    <source>
        <dbReference type="ARBA" id="ARBA00022980"/>
    </source>
</evidence>
<evidence type="ECO:0000256" key="2">
    <source>
        <dbReference type="ARBA" id="ARBA00022730"/>
    </source>
</evidence>
<dbReference type="FunFam" id="2.40.30.10:FF:000004">
    <property type="entry name" value="50S ribosomal protein L3"/>
    <property type="match status" value="1"/>
</dbReference>
<dbReference type="AlphaFoldDB" id="E1QKT2"/>
<dbReference type="InterPro" id="IPR019926">
    <property type="entry name" value="Ribosomal_uL3_CS"/>
</dbReference>
<keyword evidence="11" id="KW-1185">Reference proteome</keyword>
<evidence type="ECO:0000256" key="6">
    <source>
        <dbReference type="ARBA" id="ARBA00035243"/>
    </source>
</evidence>
<dbReference type="RefSeq" id="WP_013259729.1">
    <property type="nucleotide sequence ID" value="NC_014365.1"/>
</dbReference>
<evidence type="ECO:0000313" key="10">
    <source>
        <dbReference type="EMBL" id="ADK86291.1"/>
    </source>
</evidence>
<dbReference type="GO" id="GO:0019843">
    <property type="term" value="F:rRNA binding"/>
    <property type="evidence" value="ECO:0007669"/>
    <property type="project" value="UniProtKB-UniRule"/>
</dbReference>
<dbReference type="PROSITE" id="PS00474">
    <property type="entry name" value="RIBOSOMAL_L3"/>
    <property type="match status" value="1"/>
</dbReference>
<organism evidence="10 11">
    <name type="scientific">Desulfarculus baarsii (strain ATCC 33931 / DSM 2075 / LMG 7858 / VKM B-1802 / 2st14)</name>
    <dbReference type="NCBI Taxonomy" id="644282"/>
    <lineage>
        <taxon>Bacteria</taxon>
        <taxon>Pseudomonadati</taxon>
        <taxon>Thermodesulfobacteriota</taxon>
        <taxon>Desulfarculia</taxon>
        <taxon>Desulfarculales</taxon>
        <taxon>Desulfarculaceae</taxon>
        <taxon>Desulfarculus</taxon>
    </lineage>
</organism>
<dbReference type="KEGG" id="dbr:Deba_2938"/>
<keyword evidence="2 7" id="KW-0699">rRNA-binding</keyword>
<evidence type="ECO:0000256" key="3">
    <source>
        <dbReference type="ARBA" id="ARBA00022884"/>
    </source>
</evidence>
<dbReference type="Proteomes" id="UP000009047">
    <property type="component" value="Chromosome"/>
</dbReference>
<evidence type="ECO:0000256" key="7">
    <source>
        <dbReference type="HAMAP-Rule" id="MF_01325"/>
    </source>
</evidence>
<dbReference type="FunFam" id="3.30.160.810:FF:000001">
    <property type="entry name" value="50S ribosomal protein L3"/>
    <property type="match status" value="1"/>
</dbReference>
<keyword evidence="4 7" id="KW-0689">Ribosomal protein</keyword>
<proteinExistence type="inferred from homology"/>
<dbReference type="OrthoDB" id="9806135at2"/>